<dbReference type="Proteomes" id="UP000016923">
    <property type="component" value="Unassembled WGS sequence"/>
</dbReference>
<keyword evidence="6" id="KW-1185">Reference proteome</keyword>
<evidence type="ECO:0000256" key="2">
    <source>
        <dbReference type="ARBA" id="ARBA00022630"/>
    </source>
</evidence>
<dbReference type="AlphaFoldDB" id="S3BP55"/>
<dbReference type="PANTHER" id="PTHR42877:SF12">
    <property type="entry name" value="MONOOXYGENASE"/>
    <property type="match status" value="1"/>
</dbReference>
<evidence type="ECO:0000313" key="5">
    <source>
        <dbReference type="EMBL" id="EPE02147.1"/>
    </source>
</evidence>
<evidence type="ECO:0000256" key="1">
    <source>
        <dbReference type="ARBA" id="ARBA00010139"/>
    </source>
</evidence>
<dbReference type="OMA" id="IEHATKY"/>
<dbReference type="HOGENOM" id="CLU_006937_6_1_1"/>
<keyword evidence="5" id="KW-0503">Monooxygenase</keyword>
<dbReference type="GO" id="GO:0004499">
    <property type="term" value="F:N,N-dimethylaniline monooxygenase activity"/>
    <property type="evidence" value="ECO:0007669"/>
    <property type="project" value="InterPro"/>
</dbReference>
<dbReference type="Pfam" id="PF00743">
    <property type="entry name" value="FMO-like"/>
    <property type="match status" value="1"/>
</dbReference>
<dbReference type="STRING" id="1262450.S3BP55"/>
<evidence type="ECO:0000256" key="3">
    <source>
        <dbReference type="ARBA" id="ARBA00022827"/>
    </source>
</evidence>
<evidence type="ECO:0000256" key="4">
    <source>
        <dbReference type="ARBA" id="ARBA00023002"/>
    </source>
</evidence>
<dbReference type="VEuPathDB" id="FungiDB:F503_06151"/>
<dbReference type="SUPFAM" id="SSF51905">
    <property type="entry name" value="FAD/NAD(P)-binding domain"/>
    <property type="match status" value="1"/>
</dbReference>
<dbReference type="InterPro" id="IPR020946">
    <property type="entry name" value="Flavin_mOase-like"/>
</dbReference>
<dbReference type="GO" id="GO:0050661">
    <property type="term" value="F:NADP binding"/>
    <property type="evidence" value="ECO:0007669"/>
    <property type="project" value="InterPro"/>
</dbReference>
<dbReference type="Gene3D" id="3.50.50.60">
    <property type="entry name" value="FAD/NAD(P)-binding domain"/>
    <property type="match status" value="3"/>
</dbReference>
<organism evidence="5 6">
    <name type="scientific">Ophiostoma piceae (strain UAMH 11346)</name>
    <name type="common">Sap stain fungus</name>
    <dbReference type="NCBI Taxonomy" id="1262450"/>
    <lineage>
        <taxon>Eukaryota</taxon>
        <taxon>Fungi</taxon>
        <taxon>Dikarya</taxon>
        <taxon>Ascomycota</taxon>
        <taxon>Pezizomycotina</taxon>
        <taxon>Sordariomycetes</taxon>
        <taxon>Sordariomycetidae</taxon>
        <taxon>Ophiostomatales</taxon>
        <taxon>Ophiostomataceae</taxon>
        <taxon>Ophiostoma</taxon>
    </lineage>
</organism>
<proteinExistence type="inferred from homology"/>
<reference evidence="5 6" key="1">
    <citation type="journal article" date="2013" name="BMC Genomics">
        <title>The genome and transcriptome of the pine saprophyte Ophiostoma piceae, and a comparison with the bark beetle-associated pine pathogen Grosmannia clavigera.</title>
        <authorList>
            <person name="Haridas S."/>
            <person name="Wang Y."/>
            <person name="Lim L."/>
            <person name="Massoumi Alamouti S."/>
            <person name="Jackman S."/>
            <person name="Docking R."/>
            <person name="Robertson G."/>
            <person name="Birol I."/>
            <person name="Bohlmann J."/>
            <person name="Breuil C."/>
        </authorList>
    </citation>
    <scope>NUCLEOTIDE SEQUENCE [LARGE SCALE GENOMIC DNA]</scope>
    <source>
        <strain evidence="5 6">UAMH 11346</strain>
    </source>
</reference>
<gene>
    <name evidence="5" type="ORF">F503_06151</name>
</gene>
<evidence type="ECO:0000313" key="6">
    <source>
        <dbReference type="Proteomes" id="UP000016923"/>
    </source>
</evidence>
<accession>S3BP55</accession>
<keyword evidence="2" id="KW-0285">Flavoprotein</keyword>
<dbReference type="EMBL" id="KE148186">
    <property type="protein sequence ID" value="EPE02147.1"/>
    <property type="molecule type" value="Genomic_DNA"/>
</dbReference>
<protein>
    <submittedName>
        <fullName evidence="5">Steroid monooxygenase</fullName>
    </submittedName>
</protein>
<dbReference type="GO" id="GO:0050660">
    <property type="term" value="F:flavin adenine dinucleotide binding"/>
    <property type="evidence" value="ECO:0007669"/>
    <property type="project" value="InterPro"/>
</dbReference>
<comment type="similarity">
    <text evidence="1">Belongs to the FAD-binding monooxygenase family.</text>
</comment>
<dbReference type="InterPro" id="IPR051209">
    <property type="entry name" value="FAD-bind_Monooxygenase_sf"/>
</dbReference>
<keyword evidence="4" id="KW-0560">Oxidoreductase</keyword>
<dbReference type="OrthoDB" id="74360at2759"/>
<name>S3BP55_OPHP1</name>
<dbReference type="InterPro" id="IPR036188">
    <property type="entry name" value="FAD/NAD-bd_sf"/>
</dbReference>
<keyword evidence="3" id="KW-0274">FAD</keyword>
<sequence>MTSVTPLYNIRVKLTATTTRKTKMTDSSYKIVEEVMGAGRPIRIIVIGAGASGLNVIRNIKVHMKNVELQVYEKNGVVSGTWFENSYPGCACDIPSHNYQYSWEPNPSWSEYYASQKEIRAYLERAATKHGLLPYIKFGQKVTGATWHEEEGVWKFKVEDVQSGAVTEDYGHFFINASGYLNNWKWPEIQGLHSFKGPILHSGAWDTTVDLKDKNVAVIGYGSSGIQLVTAIQPIVKKLTTFIRGPTWITAGFGSKYAAPGGLNFTFSEEQKAEFAEDPAAYLAYRKGVEYELSSRFKMLHKDTPEQAAAVEFSKKDMKRRLGEGNPLADFIIPTFPVGCRRPSPGNGYLEALSASNVDVITGREITRIEEDGLVLTGEDGESKVKVDVLICATGFDLSFRPRFPIIGRNGVDLREAWKDRATAYLSMTPADMPNYFVFLGPQAPVGHGSAIPIVEHLTKYMLKIVYKMQTEGYRAVAPNQAAIDEFVEHADAFLPRTAWAGKCRSWFKNGKESGPVTGLHPGSRLHWFHLLREPRYEDWEWSTWSKNRWAFLGNGFSTMEGEGRDLTWYFDEPEKEYDAFVY</sequence>
<dbReference type="PANTHER" id="PTHR42877">
    <property type="entry name" value="L-ORNITHINE N(5)-MONOOXYGENASE-RELATED"/>
    <property type="match status" value="1"/>
</dbReference>
<dbReference type="eggNOG" id="KOG1399">
    <property type="taxonomic scope" value="Eukaryota"/>
</dbReference>